<dbReference type="PANTHER" id="PTHR42760">
    <property type="entry name" value="SHORT-CHAIN DEHYDROGENASES/REDUCTASES FAMILY MEMBER"/>
    <property type="match status" value="1"/>
</dbReference>
<dbReference type="Pfam" id="PF13561">
    <property type="entry name" value="adh_short_C2"/>
    <property type="match status" value="1"/>
</dbReference>
<dbReference type="Proteomes" id="UP000192760">
    <property type="component" value="Unassembled WGS sequence"/>
</dbReference>
<evidence type="ECO:0000313" key="3">
    <source>
        <dbReference type="EMBL" id="BBY38126.1"/>
    </source>
</evidence>
<reference evidence="3 6" key="2">
    <citation type="journal article" date="2019" name="Emerg. Microbes Infect.">
        <title>Comprehensive subspecies identification of 175 nontuberculous mycobacteria species based on 7547 genomic profiles.</title>
        <authorList>
            <person name="Matsumoto Y."/>
            <person name="Kinjo T."/>
            <person name="Motooka D."/>
            <person name="Nabeya D."/>
            <person name="Jung N."/>
            <person name="Uechi K."/>
            <person name="Horii T."/>
            <person name="Iida T."/>
            <person name="Fujita J."/>
            <person name="Nakamura S."/>
        </authorList>
    </citation>
    <scope>NUCLEOTIDE SEQUENCE [LARGE SCALE GENOMIC DNA]</scope>
    <source>
        <strain evidence="3 6">JCM 18113</strain>
    </source>
</reference>
<accession>A0A1X0FT89</accession>
<keyword evidence="6" id="KW-1185">Reference proteome</keyword>
<sequence length="234" mass="24493">MANDRVVLVTGGARGIGAAIAGRFASDGSRVVAVDLQEPEDADPRIRYETADVSAADDVESLFDRVGSAYGHIDVLVNNAGIWFRRPFKEITVDEWDRVLSVNLRSVFLCTRAVLPLMEAAGGGAIVNIGSQAGVTVTRGQGAHYHASKAAVSHMTKALAVEFGPLGIRVNCLAPGQTFPDPSFLPPQILDQIPLGRGGVPDEVANVCAFLASPDASYITGQTLLVNGGAVALL</sequence>
<dbReference type="SUPFAM" id="SSF51735">
    <property type="entry name" value="NAD(P)-binding Rossmann-fold domains"/>
    <property type="match status" value="1"/>
</dbReference>
<dbReference type="PRINTS" id="PR00081">
    <property type="entry name" value="GDHRDH"/>
</dbReference>
<evidence type="ECO:0000313" key="4">
    <source>
        <dbReference type="EMBL" id="ORB04906.1"/>
    </source>
</evidence>
<dbReference type="EMBL" id="AP022590">
    <property type="protein sequence ID" value="BBY38126.1"/>
    <property type="molecule type" value="Genomic_DNA"/>
</dbReference>
<protein>
    <submittedName>
        <fullName evidence="3">Beta-ketoacyl-ACP reductase</fullName>
    </submittedName>
</protein>
<proteinExistence type="inferred from homology"/>
<dbReference type="InterPro" id="IPR002347">
    <property type="entry name" value="SDR_fam"/>
</dbReference>
<dbReference type="RefSeq" id="WP_083095951.1">
    <property type="nucleotide sequence ID" value="NZ_AP022590.1"/>
</dbReference>
<gene>
    <name evidence="4" type="ORF">BST30_15695</name>
    <name evidence="3" type="ORF">MMAN_22600</name>
</gene>
<evidence type="ECO:0000313" key="6">
    <source>
        <dbReference type="Proteomes" id="UP000465812"/>
    </source>
</evidence>
<dbReference type="STRING" id="560555.BST30_15695"/>
<keyword evidence="2" id="KW-0560">Oxidoreductase</keyword>
<evidence type="ECO:0000256" key="2">
    <source>
        <dbReference type="ARBA" id="ARBA00023002"/>
    </source>
</evidence>
<dbReference type="AlphaFoldDB" id="A0A1X0FT89"/>
<dbReference type="GO" id="GO:0016616">
    <property type="term" value="F:oxidoreductase activity, acting on the CH-OH group of donors, NAD or NADP as acceptor"/>
    <property type="evidence" value="ECO:0007669"/>
    <property type="project" value="TreeGrafter"/>
</dbReference>
<dbReference type="PRINTS" id="PR00080">
    <property type="entry name" value="SDRFAMILY"/>
</dbReference>
<organism evidence="4 5">
    <name type="scientific">Mycobacterium mantenii</name>
    <dbReference type="NCBI Taxonomy" id="560555"/>
    <lineage>
        <taxon>Bacteria</taxon>
        <taxon>Bacillati</taxon>
        <taxon>Actinomycetota</taxon>
        <taxon>Actinomycetes</taxon>
        <taxon>Mycobacteriales</taxon>
        <taxon>Mycobacteriaceae</taxon>
        <taxon>Mycobacterium</taxon>
        <taxon>Mycobacterium avium complex (MAC)</taxon>
    </lineage>
</organism>
<reference evidence="4 5" key="1">
    <citation type="submission" date="2017-02" db="EMBL/GenBank/DDBJ databases">
        <title>The new phylogeny of genus Mycobacterium.</title>
        <authorList>
            <person name="Tortoli E."/>
            <person name="Trovato A."/>
            <person name="Cirillo D.M."/>
        </authorList>
    </citation>
    <scope>NUCLEOTIDE SEQUENCE [LARGE SCALE GENOMIC DNA]</scope>
    <source>
        <strain evidence="4 5">DSM 45255</strain>
    </source>
</reference>
<evidence type="ECO:0000313" key="5">
    <source>
        <dbReference type="Proteomes" id="UP000192760"/>
    </source>
</evidence>
<comment type="similarity">
    <text evidence="1">Belongs to the short-chain dehydrogenases/reductases (SDR) family.</text>
</comment>
<dbReference type="PANTHER" id="PTHR42760:SF133">
    <property type="entry name" value="3-OXOACYL-[ACYL-CARRIER-PROTEIN] REDUCTASE"/>
    <property type="match status" value="1"/>
</dbReference>
<dbReference type="EMBL" id="MVHW01000017">
    <property type="protein sequence ID" value="ORB04906.1"/>
    <property type="molecule type" value="Genomic_DNA"/>
</dbReference>
<dbReference type="Gene3D" id="3.40.50.720">
    <property type="entry name" value="NAD(P)-binding Rossmann-like Domain"/>
    <property type="match status" value="1"/>
</dbReference>
<dbReference type="NCBIfam" id="NF005559">
    <property type="entry name" value="PRK07231.1"/>
    <property type="match status" value="1"/>
</dbReference>
<name>A0A1X0FT89_MYCNT</name>
<evidence type="ECO:0000256" key="1">
    <source>
        <dbReference type="ARBA" id="ARBA00006484"/>
    </source>
</evidence>
<reference evidence="3" key="3">
    <citation type="submission" date="2020-02" db="EMBL/GenBank/DDBJ databases">
        <authorList>
            <person name="Matsumoto Y."/>
            <person name="Kinjo T."/>
            <person name="Motooka D."/>
            <person name="Nabeya D."/>
            <person name="Jung N."/>
            <person name="Uechi K."/>
            <person name="Horii T."/>
            <person name="Iida T."/>
            <person name="Fujita J."/>
            <person name="Nakamura S."/>
        </authorList>
    </citation>
    <scope>NUCLEOTIDE SEQUENCE</scope>
    <source>
        <strain evidence="3">JCM 18113</strain>
    </source>
</reference>
<dbReference type="Proteomes" id="UP000465812">
    <property type="component" value="Chromosome"/>
</dbReference>
<dbReference type="InterPro" id="IPR036291">
    <property type="entry name" value="NAD(P)-bd_dom_sf"/>
</dbReference>
<dbReference type="FunFam" id="3.40.50.720:FF:000084">
    <property type="entry name" value="Short-chain dehydrogenase reductase"/>
    <property type="match status" value="1"/>
</dbReference>